<dbReference type="GO" id="GO:0005509">
    <property type="term" value="F:calcium ion binding"/>
    <property type="evidence" value="ECO:0007669"/>
    <property type="project" value="InterPro"/>
</dbReference>
<protein>
    <recommendedName>
        <fullName evidence="12">alpha-1,2-Mannosidase</fullName>
        <ecNumber evidence="12">3.2.1.-</ecNumber>
    </recommendedName>
</protein>
<sequence length="572" mass="64686">MDAFRKKRLYRLIPLGVVATCLLWGLTQLTSHSNSILDHPWLYTPPHDHPFRHSPPPPPHGPKQQTKWAVRADAVRDAFRHAYGGYVKYAGSNDELLPVSNSAVNNFNGWRLTLVDSLDTMLLMGLHDEFLEAIPILANMTFALEEGSYAPFFETVIRYLGGLLSAYALSGEPIPVLARADDLGTMLLPAFNTTHGLPMYAVNTVSGETRPGWTGSDILWAEALSCQMEYKYLAHLTGRKFYFDNVERIMELMYGAELDDDQFPTKWSARTGTPSNDQFSVGAFADSAHEYLLKQYLLSGMSEPKVLELYLRDISSVLRNLLYITPDRQLLYVTDAYRSKPSHTFEHLSCFLPGLLALGAHTLTLPPRDRQLHEWAAQGLAYTCWITYADSETGLGPDEMSMKPGGKWLDAVDVWERQGRPGGVPPGLAEVPPARGKKGKKDYTEMKLGYLLRPETVESFYLMWRTTGDEAWRERGWAVFQAIEKEARTESGYASLSSVMTSPAPKKDEMPSFFTAETLKYLYLLFTDEDLIPLDRWVFNTEAHPLPVFQWSDWEKERYGISDPSSHQSQVL</sequence>
<dbReference type="InterPro" id="IPR050749">
    <property type="entry name" value="Glycosyl_Hydrolase_47"/>
</dbReference>
<evidence type="ECO:0000256" key="2">
    <source>
        <dbReference type="ARBA" id="ARBA00004922"/>
    </source>
</evidence>
<dbReference type="InterPro" id="IPR012341">
    <property type="entry name" value="6hp_glycosidase-like_sf"/>
</dbReference>
<keyword evidence="13" id="KW-0472">Membrane</keyword>
<feature type="transmembrane region" description="Helical" evidence="13">
    <location>
        <begin position="9"/>
        <end position="27"/>
    </location>
</feature>
<evidence type="ECO:0000313" key="15">
    <source>
        <dbReference type="Proteomes" id="UP000308197"/>
    </source>
</evidence>
<dbReference type="SUPFAM" id="SSF48225">
    <property type="entry name" value="Seven-hairpin glycosidases"/>
    <property type="match status" value="1"/>
</dbReference>
<evidence type="ECO:0000256" key="5">
    <source>
        <dbReference type="ARBA" id="ARBA00022801"/>
    </source>
</evidence>
<comment type="cofactor">
    <cofactor evidence="1 10">
        <name>Ca(2+)</name>
        <dbReference type="ChEBI" id="CHEBI:29108"/>
    </cofactor>
</comment>
<comment type="catalytic activity">
    <reaction evidence="8">
        <text>N(4)-(alpha-D-Man-(1-&gt;2)-alpha-D-Man-(1-&gt;2)-alpha-D-Man-(1-&gt;3)-[alpha-D-Man-(1-&gt;3)-[alpha-D-Man-(1-&gt;2)-alpha-D-Man-(1-&gt;6)]-alpha-D-Man-(1-&gt;6)]-beta-D-Man-(1-&gt;4)-beta-D-GlcNAc-(1-&gt;4)-beta-D-GlcNAc)-L-asparaginyl-[protein] (N-glucan mannose isomer 8A1,2,3B1,3) + 3 H2O = N(4)-(alpha-D-Man-(1-&gt;3)-[alpha-D-Man-(1-&gt;3)-[alpha-D-Man-(1-&gt;6)]-alpha-D-Man-(1-&gt;6)]-beta-D-Man-(1-&gt;4)-beta-D-GlcNAc-(1-&gt;4)-beta-D-GlcNAc)-L-asparaginyl-[protein] (N-glucan mannose isomer 5A1,2) + 3 beta-D-mannose</text>
        <dbReference type="Rhea" id="RHEA:56028"/>
        <dbReference type="Rhea" id="RHEA-COMP:14358"/>
        <dbReference type="Rhea" id="RHEA-COMP:14367"/>
        <dbReference type="ChEBI" id="CHEBI:15377"/>
        <dbReference type="ChEBI" id="CHEBI:28563"/>
        <dbReference type="ChEBI" id="CHEBI:59087"/>
        <dbReference type="ChEBI" id="CHEBI:60628"/>
        <dbReference type="EC" id="3.2.1.113"/>
    </reaction>
</comment>
<keyword evidence="13" id="KW-1133">Transmembrane helix</keyword>
<dbReference type="Gene3D" id="1.50.10.10">
    <property type="match status" value="1"/>
</dbReference>
<feature type="disulfide bond" evidence="11">
    <location>
        <begin position="350"/>
        <end position="384"/>
    </location>
</feature>
<evidence type="ECO:0000256" key="12">
    <source>
        <dbReference type="RuleBase" id="RU361193"/>
    </source>
</evidence>
<keyword evidence="15" id="KW-1185">Reference proteome</keyword>
<dbReference type="PANTHER" id="PTHR11742">
    <property type="entry name" value="MANNOSYL-OLIGOSACCHARIDE ALPHA-1,2-MANNOSIDASE-RELATED"/>
    <property type="match status" value="1"/>
</dbReference>
<dbReference type="GO" id="GO:0004571">
    <property type="term" value="F:mannosyl-oligosaccharide 1,2-alpha-mannosidase activity"/>
    <property type="evidence" value="ECO:0007669"/>
    <property type="project" value="UniProtKB-EC"/>
</dbReference>
<keyword evidence="4 10" id="KW-0479">Metal-binding</keyword>
<keyword evidence="13" id="KW-0812">Transmembrane</keyword>
<evidence type="ECO:0000256" key="3">
    <source>
        <dbReference type="ARBA" id="ARBA00007658"/>
    </source>
</evidence>
<comment type="similarity">
    <text evidence="3 12">Belongs to the glycosyl hydrolase 47 family.</text>
</comment>
<dbReference type="Proteomes" id="UP000308197">
    <property type="component" value="Unassembled WGS sequence"/>
</dbReference>
<feature type="binding site" evidence="10">
    <location>
        <position position="541"/>
    </location>
    <ligand>
        <name>Ca(2+)</name>
        <dbReference type="ChEBI" id="CHEBI:29108"/>
    </ligand>
</feature>
<dbReference type="AlphaFoldDB" id="A0A5C3NQM6"/>
<keyword evidence="7 11" id="KW-1015">Disulfide bond</keyword>
<evidence type="ECO:0000256" key="7">
    <source>
        <dbReference type="ARBA" id="ARBA00023157"/>
    </source>
</evidence>
<accession>A0A5C3NQM6</accession>
<dbReference type="EC" id="3.2.1.-" evidence="12"/>
<evidence type="ECO:0000256" key="9">
    <source>
        <dbReference type="ARBA" id="ARBA00048605"/>
    </source>
</evidence>
<keyword evidence="5 12" id="KW-0378">Hydrolase</keyword>
<dbReference type="EMBL" id="ML211978">
    <property type="protein sequence ID" value="TFK79625.1"/>
    <property type="molecule type" value="Genomic_DNA"/>
</dbReference>
<dbReference type="InParanoid" id="A0A5C3NQM6"/>
<evidence type="ECO:0000256" key="4">
    <source>
        <dbReference type="ARBA" id="ARBA00022723"/>
    </source>
</evidence>
<dbReference type="GO" id="GO:0005975">
    <property type="term" value="P:carbohydrate metabolic process"/>
    <property type="evidence" value="ECO:0007669"/>
    <property type="project" value="InterPro"/>
</dbReference>
<dbReference type="InterPro" id="IPR036026">
    <property type="entry name" value="Seven-hairpin_glycosidases"/>
</dbReference>
<dbReference type="GO" id="GO:0005783">
    <property type="term" value="C:endoplasmic reticulum"/>
    <property type="evidence" value="ECO:0007669"/>
    <property type="project" value="TreeGrafter"/>
</dbReference>
<keyword evidence="6 10" id="KW-0106">Calcium</keyword>
<reference evidence="14 15" key="1">
    <citation type="journal article" date="2019" name="Nat. Ecol. Evol.">
        <title>Megaphylogeny resolves global patterns of mushroom evolution.</title>
        <authorList>
            <person name="Varga T."/>
            <person name="Krizsan K."/>
            <person name="Foldi C."/>
            <person name="Dima B."/>
            <person name="Sanchez-Garcia M."/>
            <person name="Sanchez-Ramirez S."/>
            <person name="Szollosi G.J."/>
            <person name="Szarkandi J.G."/>
            <person name="Papp V."/>
            <person name="Albert L."/>
            <person name="Andreopoulos W."/>
            <person name="Angelini C."/>
            <person name="Antonin V."/>
            <person name="Barry K.W."/>
            <person name="Bougher N.L."/>
            <person name="Buchanan P."/>
            <person name="Buyck B."/>
            <person name="Bense V."/>
            <person name="Catcheside P."/>
            <person name="Chovatia M."/>
            <person name="Cooper J."/>
            <person name="Damon W."/>
            <person name="Desjardin D."/>
            <person name="Finy P."/>
            <person name="Geml J."/>
            <person name="Haridas S."/>
            <person name="Hughes K."/>
            <person name="Justo A."/>
            <person name="Karasinski D."/>
            <person name="Kautmanova I."/>
            <person name="Kiss B."/>
            <person name="Kocsube S."/>
            <person name="Kotiranta H."/>
            <person name="LaButti K.M."/>
            <person name="Lechner B.E."/>
            <person name="Liimatainen K."/>
            <person name="Lipzen A."/>
            <person name="Lukacs Z."/>
            <person name="Mihaltcheva S."/>
            <person name="Morgado L.N."/>
            <person name="Niskanen T."/>
            <person name="Noordeloos M.E."/>
            <person name="Ohm R.A."/>
            <person name="Ortiz-Santana B."/>
            <person name="Ovrebo C."/>
            <person name="Racz N."/>
            <person name="Riley R."/>
            <person name="Savchenko A."/>
            <person name="Shiryaev A."/>
            <person name="Soop K."/>
            <person name="Spirin V."/>
            <person name="Szebenyi C."/>
            <person name="Tomsovsky M."/>
            <person name="Tulloss R.E."/>
            <person name="Uehling J."/>
            <person name="Grigoriev I.V."/>
            <person name="Vagvolgyi C."/>
            <person name="Papp T."/>
            <person name="Martin F.M."/>
            <person name="Miettinen O."/>
            <person name="Hibbett D.S."/>
            <person name="Nagy L.G."/>
        </authorList>
    </citation>
    <scope>NUCLEOTIDE SEQUENCE [LARGE SCALE GENOMIC DNA]</scope>
    <source>
        <strain evidence="14 15">HHB13444</strain>
    </source>
</reference>
<dbReference type="GO" id="GO:0036503">
    <property type="term" value="P:ERAD pathway"/>
    <property type="evidence" value="ECO:0007669"/>
    <property type="project" value="UniProtKB-ARBA"/>
</dbReference>
<name>A0A5C3NQM6_9APHY</name>
<dbReference type="GO" id="GO:0016020">
    <property type="term" value="C:membrane"/>
    <property type="evidence" value="ECO:0007669"/>
    <property type="project" value="InterPro"/>
</dbReference>
<evidence type="ECO:0000256" key="11">
    <source>
        <dbReference type="PIRSR" id="PIRSR601382-3"/>
    </source>
</evidence>
<dbReference type="Pfam" id="PF01532">
    <property type="entry name" value="Glyco_hydro_47"/>
    <property type="match status" value="1"/>
</dbReference>
<gene>
    <name evidence="14" type="ORF">K466DRAFT_505245</name>
</gene>
<keyword evidence="12" id="KW-0326">Glycosidase</keyword>
<comment type="catalytic activity">
    <reaction evidence="9">
        <text>N(4)-(alpha-D-Man-(1-&gt;2)-alpha-D-Man-(1-&gt;2)-alpha-D-Man-(1-&gt;3)-[alpha-D-Man-(1-&gt;2)-alpha-D-Man-(1-&gt;3)-[alpha-D-Man-(1-&gt;2)-alpha-D-Man-(1-&gt;6)]-alpha-D-Man-(1-&gt;6)]-beta-D-Man-(1-&gt;4)-beta-D-GlcNAc-(1-&gt;4)-beta-D-GlcNAc)-L-asparaginyl-[protein] (N-glucan mannose isomer 9A1,2,3B1,2,3) + 4 H2O = N(4)-(alpha-D-Man-(1-&gt;3)-[alpha-D-Man-(1-&gt;3)-[alpha-D-Man-(1-&gt;6)]-alpha-D-Man-(1-&gt;6)]-beta-D-Man-(1-&gt;4)-beta-D-GlcNAc-(1-&gt;4)-beta-D-GlcNAc)-L-asparaginyl-[protein] (N-glucan mannose isomer 5A1,2) + 4 beta-D-mannose</text>
        <dbReference type="Rhea" id="RHEA:56008"/>
        <dbReference type="Rhea" id="RHEA-COMP:14356"/>
        <dbReference type="Rhea" id="RHEA-COMP:14367"/>
        <dbReference type="ChEBI" id="CHEBI:15377"/>
        <dbReference type="ChEBI" id="CHEBI:28563"/>
        <dbReference type="ChEBI" id="CHEBI:59087"/>
        <dbReference type="ChEBI" id="CHEBI:139493"/>
        <dbReference type="EC" id="3.2.1.113"/>
    </reaction>
</comment>
<dbReference type="InterPro" id="IPR001382">
    <property type="entry name" value="Glyco_hydro_47"/>
</dbReference>
<organism evidence="14 15">
    <name type="scientific">Polyporus arcularius HHB13444</name>
    <dbReference type="NCBI Taxonomy" id="1314778"/>
    <lineage>
        <taxon>Eukaryota</taxon>
        <taxon>Fungi</taxon>
        <taxon>Dikarya</taxon>
        <taxon>Basidiomycota</taxon>
        <taxon>Agaricomycotina</taxon>
        <taxon>Agaricomycetes</taxon>
        <taxon>Polyporales</taxon>
        <taxon>Polyporaceae</taxon>
        <taxon>Polyporus</taxon>
    </lineage>
</organism>
<dbReference type="PRINTS" id="PR00747">
    <property type="entry name" value="GLYHDRLASE47"/>
</dbReference>
<comment type="pathway">
    <text evidence="2">Protein modification; protein glycosylation.</text>
</comment>
<dbReference type="STRING" id="1314778.A0A5C3NQM6"/>
<evidence type="ECO:0000256" key="13">
    <source>
        <dbReference type="SAM" id="Phobius"/>
    </source>
</evidence>
<evidence type="ECO:0000256" key="1">
    <source>
        <dbReference type="ARBA" id="ARBA00001913"/>
    </source>
</evidence>
<proteinExistence type="inferred from homology"/>
<evidence type="ECO:0000313" key="14">
    <source>
        <dbReference type="EMBL" id="TFK79625.1"/>
    </source>
</evidence>
<evidence type="ECO:0000256" key="10">
    <source>
        <dbReference type="PIRSR" id="PIRSR601382-2"/>
    </source>
</evidence>
<evidence type="ECO:0000256" key="8">
    <source>
        <dbReference type="ARBA" id="ARBA00047669"/>
    </source>
</evidence>
<dbReference type="PANTHER" id="PTHR11742:SF55">
    <property type="entry name" value="ENDOPLASMIC RETICULUM MANNOSYL-OLIGOSACCHARIDE 1,2-ALPHA-MANNOSIDASE"/>
    <property type="match status" value="1"/>
</dbReference>
<evidence type="ECO:0000256" key="6">
    <source>
        <dbReference type="ARBA" id="ARBA00022837"/>
    </source>
</evidence>